<gene>
    <name evidence="2" type="ORF">SK128_018980</name>
</gene>
<keyword evidence="3" id="KW-1185">Reference proteome</keyword>
<organism evidence="2 3">
    <name type="scientific">Halocaridina rubra</name>
    <name type="common">Hawaiian red shrimp</name>
    <dbReference type="NCBI Taxonomy" id="373956"/>
    <lineage>
        <taxon>Eukaryota</taxon>
        <taxon>Metazoa</taxon>
        <taxon>Ecdysozoa</taxon>
        <taxon>Arthropoda</taxon>
        <taxon>Crustacea</taxon>
        <taxon>Multicrustacea</taxon>
        <taxon>Malacostraca</taxon>
        <taxon>Eumalacostraca</taxon>
        <taxon>Eucarida</taxon>
        <taxon>Decapoda</taxon>
        <taxon>Pleocyemata</taxon>
        <taxon>Caridea</taxon>
        <taxon>Atyoidea</taxon>
        <taxon>Atyidae</taxon>
        <taxon>Halocaridina</taxon>
    </lineage>
</organism>
<evidence type="ECO:0000313" key="2">
    <source>
        <dbReference type="EMBL" id="KAK7069834.1"/>
    </source>
</evidence>
<comment type="caution">
    <text evidence="2">The sequence shown here is derived from an EMBL/GenBank/DDBJ whole genome shotgun (WGS) entry which is preliminary data.</text>
</comment>
<dbReference type="AlphaFoldDB" id="A0AAN9A0C9"/>
<keyword evidence="1" id="KW-0812">Transmembrane</keyword>
<evidence type="ECO:0000256" key="1">
    <source>
        <dbReference type="SAM" id="Phobius"/>
    </source>
</evidence>
<keyword evidence="1" id="KW-0472">Membrane</keyword>
<accession>A0AAN9A0C9</accession>
<reference evidence="2 3" key="1">
    <citation type="submission" date="2023-11" db="EMBL/GenBank/DDBJ databases">
        <title>Halocaridina rubra genome assembly.</title>
        <authorList>
            <person name="Smith C."/>
        </authorList>
    </citation>
    <scope>NUCLEOTIDE SEQUENCE [LARGE SCALE GENOMIC DNA]</scope>
    <source>
        <strain evidence="2">EP-1</strain>
        <tissue evidence="2">Whole</tissue>
    </source>
</reference>
<feature type="transmembrane region" description="Helical" evidence="1">
    <location>
        <begin position="68"/>
        <end position="88"/>
    </location>
</feature>
<name>A0AAN9A0C9_HALRR</name>
<proteinExistence type="predicted"/>
<protein>
    <submittedName>
        <fullName evidence="2">Uncharacterized protein</fullName>
    </submittedName>
</protein>
<dbReference type="EMBL" id="JAXCGZ010015773">
    <property type="protein sequence ID" value="KAK7069834.1"/>
    <property type="molecule type" value="Genomic_DNA"/>
</dbReference>
<dbReference type="Proteomes" id="UP001381693">
    <property type="component" value="Unassembled WGS sequence"/>
</dbReference>
<sequence>MDGLETSVMELRLQLRDHHFSRGVIRLKCIATVAALYTHSDQDFLQVDDGKLKPIVLEQRDSFLSVNASSPVALDVSLFLVLLALLAFRRH</sequence>
<evidence type="ECO:0000313" key="3">
    <source>
        <dbReference type="Proteomes" id="UP001381693"/>
    </source>
</evidence>
<keyword evidence="1" id="KW-1133">Transmembrane helix</keyword>